<evidence type="ECO:0000313" key="8">
    <source>
        <dbReference type="EMBL" id="CAG6543855.1"/>
    </source>
</evidence>
<dbReference type="GO" id="GO:0005634">
    <property type="term" value="C:nucleus"/>
    <property type="evidence" value="ECO:0007669"/>
    <property type="project" value="TreeGrafter"/>
</dbReference>
<dbReference type="PROSITE" id="PS00028">
    <property type="entry name" value="ZINC_FINGER_C2H2_1"/>
    <property type="match status" value="3"/>
</dbReference>
<dbReference type="PANTHER" id="PTHR24379:SF127">
    <property type="entry name" value="BLOODY FINGERS-RELATED"/>
    <property type="match status" value="1"/>
</dbReference>
<dbReference type="Pfam" id="PF00096">
    <property type="entry name" value="zf-C2H2"/>
    <property type="match status" value="1"/>
</dbReference>
<dbReference type="EMBL" id="HBUE01229277">
    <property type="protein sequence ID" value="CAG6543855.1"/>
    <property type="molecule type" value="Transcribed_RNA"/>
</dbReference>
<evidence type="ECO:0000256" key="6">
    <source>
        <dbReference type="SAM" id="MobiDB-lite"/>
    </source>
</evidence>
<evidence type="ECO:0000256" key="4">
    <source>
        <dbReference type="ARBA" id="ARBA00022833"/>
    </source>
</evidence>
<evidence type="ECO:0000256" key="1">
    <source>
        <dbReference type="ARBA" id="ARBA00022723"/>
    </source>
</evidence>
<keyword evidence="2" id="KW-0677">Repeat</keyword>
<keyword evidence="4" id="KW-0862">Zinc</keyword>
<dbReference type="Gene3D" id="3.30.160.60">
    <property type="entry name" value="Classic Zinc Finger"/>
    <property type="match status" value="3"/>
</dbReference>
<name>A0A8D8HY17_CULPI</name>
<keyword evidence="1" id="KW-0479">Metal-binding</keyword>
<feature type="domain" description="C2H2-type" evidence="7">
    <location>
        <begin position="544"/>
        <end position="572"/>
    </location>
</feature>
<dbReference type="InterPro" id="IPR036236">
    <property type="entry name" value="Znf_C2H2_sf"/>
</dbReference>
<evidence type="ECO:0000259" key="7">
    <source>
        <dbReference type="PROSITE" id="PS50157"/>
    </source>
</evidence>
<accession>A0A8D8HY17</accession>
<dbReference type="AlphaFoldDB" id="A0A8D8HY17"/>
<dbReference type="PANTHER" id="PTHR24379">
    <property type="entry name" value="KRAB AND ZINC FINGER DOMAIN-CONTAINING"/>
    <property type="match status" value="1"/>
</dbReference>
<evidence type="ECO:0000256" key="2">
    <source>
        <dbReference type="ARBA" id="ARBA00022737"/>
    </source>
</evidence>
<dbReference type="SUPFAM" id="SSF57667">
    <property type="entry name" value="beta-beta-alpha zinc fingers"/>
    <property type="match status" value="2"/>
</dbReference>
<dbReference type="Pfam" id="PF12874">
    <property type="entry name" value="zf-met"/>
    <property type="match status" value="1"/>
</dbReference>
<reference evidence="8" key="1">
    <citation type="submission" date="2021-05" db="EMBL/GenBank/DDBJ databases">
        <authorList>
            <person name="Alioto T."/>
            <person name="Alioto T."/>
            <person name="Gomez Garrido J."/>
        </authorList>
    </citation>
    <scope>NUCLEOTIDE SEQUENCE</scope>
</reference>
<feature type="region of interest" description="Disordered" evidence="6">
    <location>
        <begin position="212"/>
        <end position="234"/>
    </location>
</feature>
<dbReference type="GO" id="GO:0008270">
    <property type="term" value="F:zinc ion binding"/>
    <property type="evidence" value="ECO:0007669"/>
    <property type="project" value="UniProtKB-KW"/>
</dbReference>
<protein>
    <submittedName>
        <fullName evidence="8">Myoneurin</fullName>
    </submittedName>
</protein>
<dbReference type="PROSITE" id="PS50157">
    <property type="entry name" value="ZINC_FINGER_C2H2_2"/>
    <property type="match status" value="3"/>
</dbReference>
<evidence type="ECO:0000256" key="3">
    <source>
        <dbReference type="ARBA" id="ARBA00022771"/>
    </source>
</evidence>
<proteinExistence type="predicted"/>
<organism evidence="8">
    <name type="scientific">Culex pipiens</name>
    <name type="common">House mosquito</name>
    <dbReference type="NCBI Taxonomy" id="7175"/>
    <lineage>
        <taxon>Eukaryota</taxon>
        <taxon>Metazoa</taxon>
        <taxon>Ecdysozoa</taxon>
        <taxon>Arthropoda</taxon>
        <taxon>Hexapoda</taxon>
        <taxon>Insecta</taxon>
        <taxon>Pterygota</taxon>
        <taxon>Neoptera</taxon>
        <taxon>Endopterygota</taxon>
        <taxon>Diptera</taxon>
        <taxon>Nematocera</taxon>
        <taxon>Culicoidea</taxon>
        <taxon>Culicidae</taxon>
        <taxon>Culicinae</taxon>
        <taxon>Culicini</taxon>
        <taxon>Culex</taxon>
        <taxon>Culex</taxon>
    </lineage>
</organism>
<dbReference type="SMART" id="SM00355">
    <property type="entry name" value="ZnF_C2H2"/>
    <property type="match status" value="7"/>
</dbReference>
<feature type="domain" description="C2H2-type" evidence="7">
    <location>
        <begin position="515"/>
        <end position="543"/>
    </location>
</feature>
<dbReference type="GO" id="GO:0000981">
    <property type="term" value="F:DNA-binding transcription factor activity, RNA polymerase II-specific"/>
    <property type="evidence" value="ECO:0007669"/>
    <property type="project" value="TreeGrafter"/>
</dbReference>
<dbReference type="GO" id="GO:0000977">
    <property type="term" value="F:RNA polymerase II transcription regulatory region sequence-specific DNA binding"/>
    <property type="evidence" value="ECO:0007669"/>
    <property type="project" value="TreeGrafter"/>
</dbReference>
<dbReference type="InterPro" id="IPR013087">
    <property type="entry name" value="Znf_C2H2_type"/>
</dbReference>
<dbReference type="EMBL" id="HBUE01336045">
    <property type="protein sequence ID" value="CAG6595981.1"/>
    <property type="molecule type" value="Transcribed_RNA"/>
</dbReference>
<sequence>MSQIRRSNNFLPLEIKALLKACLTYKVEEYRQANKSTGHLFYDIQQEMAKYGEFPERPLIHLRAHYRRVQRRYKQGRKPYPPEARELWGRLEEETDTQVLENDEAWEALTEKKTAMQAACWYLTKPELAELLREAIEKDVENQLDKQQQEETFQVILNNMHSKKLFLGRNSNDLHRTYNRLKKRFLKGKHNREFPESATKLWTREEAIVPQPDDDFPALDSPGPQGAIDSPEPQDVEDVKMEEIDTEVVCSICQGCAYETKHLFRDVYQNQTYAEIINQTLSMQMLWNGYSSAVICQLCSTYVEGLPVFWNQCRESCDKLNVELVTKEEPVLEESTFWESTPGDGSPQKDIEETTSIGCEDFQPDDTFGELTLEETLATEAPTIDHVLEETQPIKRKVQPTKELTREELNMLKFKESFSAGVRRKTKDVPKQCDLCGKTVVDLRSHLNSHYGIKSHACDLCPRKFTNRSQLRTHINSHTHEKKYACLYCDAVFVSWKNKDYHEKKHIVEMNNISYDCDQCDATFKVEKNLRNHIKFKHLNMRKIQCSQCEFATITKTRLVNHVRSIHSKERPFHCPFCNFNANTNTGYFIHFKRHKSSGEAREYHIRCGYCQETFLKDAVFEKHILQEHPERAIKV</sequence>
<keyword evidence="3 5" id="KW-0863">Zinc-finger</keyword>
<feature type="domain" description="C2H2-type" evidence="7">
    <location>
        <begin position="456"/>
        <end position="483"/>
    </location>
</feature>
<evidence type="ECO:0000256" key="5">
    <source>
        <dbReference type="PROSITE-ProRule" id="PRU00042"/>
    </source>
</evidence>